<dbReference type="Proteomes" id="UP001172102">
    <property type="component" value="Unassembled WGS sequence"/>
</dbReference>
<dbReference type="AlphaFoldDB" id="A0AA40DLA1"/>
<feature type="region of interest" description="Disordered" evidence="1">
    <location>
        <begin position="1"/>
        <end position="86"/>
    </location>
</feature>
<sequence>MTPSPSEAATCRSPFVEDPPGQGYADSLGRFNARHGERTRPQHHDPANSVELDFWRSQFDSLPGSPQPQDPAVNSDEPAKQLPAVELEGELRRLKRGRQPDKSELPRLACPYYRMNARKYHECSGYVLRRVKDIKQHIYRRHMKPEIYCIRCYRPFSTEECRVKHSRGARACRVRDDPHAECISDKQRKDLHQYLSRGKPVEEQWIDMWRIIFPGRSPPKSVYLDNHQKGPMQLLRNVWRARGQQIMAQAFHNSASPDLQALRDTFTQPTAYPGQDDIPHSKLVAPHLVDQIMNSFFALVEAEMLETEDSESDTIHSFSQPPQPAQPQSRGSGSIKPLTSRKVESPKPSGGKLQDPESEADRDWQSLIQTTGWPSDDFHLADLDFNQFASLEQLNIPSSYQ</sequence>
<comment type="caution">
    <text evidence="2">The sequence shown here is derived from an EMBL/GenBank/DDBJ whole genome shotgun (WGS) entry which is preliminary data.</text>
</comment>
<gene>
    <name evidence="2" type="ORF">B0H67DRAFT_649771</name>
</gene>
<name>A0AA40DLA1_9PEZI</name>
<evidence type="ECO:0000256" key="1">
    <source>
        <dbReference type="SAM" id="MobiDB-lite"/>
    </source>
</evidence>
<proteinExistence type="predicted"/>
<feature type="compositionally biased region" description="Basic and acidic residues" evidence="1">
    <location>
        <begin position="34"/>
        <end position="46"/>
    </location>
</feature>
<dbReference type="EMBL" id="JAUKUA010000007">
    <property type="protein sequence ID" value="KAK0705441.1"/>
    <property type="molecule type" value="Genomic_DNA"/>
</dbReference>
<evidence type="ECO:0008006" key="4">
    <source>
        <dbReference type="Google" id="ProtNLM"/>
    </source>
</evidence>
<protein>
    <recommendedName>
        <fullName evidence="4">C2H2-type domain-containing protein</fullName>
    </recommendedName>
</protein>
<evidence type="ECO:0000313" key="2">
    <source>
        <dbReference type="EMBL" id="KAK0705441.1"/>
    </source>
</evidence>
<reference evidence="2" key="1">
    <citation type="submission" date="2023-06" db="EMBL/GenBank/DDBJ databases">
        <title>Genome-scale phylogeny and comparative genomics of the fungal order Sordariales.</title>
        <authorList>
            <consortium name="Lawrence Berkeley National Laboratory"/>
            <person name="Hensen N."/>
            <person name="Bonometti L."/>
            <person name="Westerberg I."/>
            <person name="Brannstrom I.O."/>
            <person name="Guillou S."/>
            <person name="Cros-Aarteil S."/>
            <person name="Calhoun S."/>
            <person name="Haridas S."/>
            <person name="Kuo A."/>
            <person name="Mondo S."/>
            <person name="Pangilinan J."/>
            <person name="Riley R."/>
            <person name="Labutti K."/>
            <person name="Andreopoulos B."/>
            <person name="Lipzen A."/>
            <person name="Chen C."/>
            <person name="Yanf M."/>
            <person name="Daum C."/>
            <person name="Ng V."/>
            <person name="Clum A."/>
            <person name="Steindorff A."/>
            <person name="Ohm R."/>
            <person name="Martin F."/>
            <person name="Silar P."/>
            <person name="Natvig D."/>
            <person name="Lalanne C."/>
            <person name="Gautier V."/>
            <person name="Ament-Velasquez S.L."/>
            <person name="Kruys A."/>
            <person name="Hutchinson M.I."/>
            <person name="Powell A.J."/>
            <person name="Barry K."/>
            <person name="Miller A.N."/>
            <person name="Grigoriev I.V."/>
            <person name="Debuchy R."/>
            <person name="Gladieux P."/>
            <person name="Thoren M.H."/>
            <person name="Johannesson H."/>
        </authorList>
    </citation>
    <scope>NUCLEOTIDE SEQUENCE</scope>
    <source>
        <strain evidence="2">SMH4607-1</strain>
    </source>
</reference>
<dbReference type="PANTHER" id="PTHR38166:SF1">
    <property type="entry name" value="C2H2-TYPE DOMAIN-CONTAINING PROTEIN"/>
    <property type="match status" value="1"/>
</dbReference>
<keyword evidence="3" id="KW-1185">Reference proteome</keyword>
<feature type="region of interest" description="Disordered" evidence="1">
    <location>
        <begin position="308"/>
        <end position="375"/>
    </location>
</feature>
<accession>A0AA40DLA1</accession>
<organism evidence="2 3">
    <name type="scientific">Lasiosphaeris hirsuta</name>
    <dbReference type="NCBI Taxonomy" id="260670"/>
    <lineage>
        <taxon>Eukaryota</taxon>
        <taxon>Fungi</taxon>
        <taxon>Dikarya</taxon>
        <taxon>Ascomycota</taxon>
        <taxon>Pezizomycotina</taxon>
        <taxon>Sordariomycetes</taxon>
        <taxon>Sordariomycetidae</taxon>
        <taxon>Sordariales</taxon>
        <taxon>Lasiosphaeriaceae</taxon>
        <taxon>Lasiosphaeris</taxon>
    </lineage>
</organism>
<dbReference type="PANTHER" id="PTHR38166">
    <property type="entry name" value="C2H2-TYPE DOMAIN-CONTAINING PROTEIN-RELATED"/>
    <property type="match status" value="1"/>
</dbReference>
<evidence type="ECO:0000313" key="3">
    <source>
        <dbReference type="Proteomes" id="UP001172102"/>
    </source>
</evidence>